<keyword evidence="2" id="KW-1185">Reference proteome</keyword>
<protein>
    <submittedName>
        <fullName evidence="1">Uncharacterized protein</fullName>
    </submittedName>
</protein>
<evidence type="ECO:0000313" key="2">
    <source>
        <dbReference type="Proteomes" id="UP000678679"/>
    </source>
</evidence>
<dbReference type="PROSITE" id="PS51257">
    <property type="entry name" value="PROKAR_LIPOPROTEIN"/>
    <property type="match status" value="1"/>
</dbReference>
<proteinExistence type="predicted"/>
<name>A0AAX1NBE6_9BACT</name>
<evidence type="ECO:0000313" key="1">
    <source>
        <dbReference type="EMBL" id="QWG03397.1"/>
    </source>
</evidence>
<dbReference type="AlphaFoldDB" id="A0AAX1NBE6"/>
<reference evidence="1 2" key="1">
    <citation type="submission" date="2021-05" db="EMBL/GenBank/DDBJ databases">
        <title>Comparative genomic studies on the polysaccharide-degrading batcterial strains of the Flammeovirga genus.</title>
        <authorList>
            <person name="Zewei F."/>
            <person name="Zheng Z."/>
            <person name="Yu L."/>
            <person name="Ruyue G."/>
            <person name="Yanhong M."/>
            <person name="Yuanyuan C."/>
            <person name="Jingyan G."/>
            <person name="Wenjun H."/>
        </authorList>
    </citation>
    <scope>NUCLEOTIDE SEQUENCE [LARGE SCALE GENOMIC DNA]</scope>
    <source>
        <strain evidence="1 2">NBRC:100898</strain>
    </source>
</reference>
<sequence>MTYLKTVLTLIITFSLFVSCQEKSEKKVEKHIVIKKDVDVQKSEKMLEAFGADIVDYEIKDININDDQFEVTASITNKEGKKEEKTITLAKEDFVKAMNSASNTTINLSDEENTFTWKSDDGEEISPKKGMFISDEGFEKEISEEIEKEHGQNIKNIKTIDVQIENQDVVIKADVILEDGKEVQKTIKKELDENFGAEEKDVKVQVIKIEGK</sequence>
<dbReference type="RefSeq" id="WP_169663957.1">
    <property type="nucleotide sequence ID" value="NZ_CP076132.1"/>
</dbReference>
<dbReference type="Proteomes" id="UP000678679">
    <property type="component" value="Chromosome 1"/>
</dbReference>
<gene>
    <name evidence="1" type="ORF">KMW28_07380</name>
</gene>
<organism evidence="1 2">
    <name type="scientific">Flammeovirga yaeyamensis</name>
    <dbReference type="NCBI Taxonomy" id="367791"/>
    <lineage>
        <taxon>Bacteria</taxon>
        <taxon>Pseudomonadati</taxon>
        <taxon>Bacteroidota</taxon>
        <taxon>Cytophagia</taxon>
        <taxon>Cytophagales</taxon>
        <taxon>Flammeovirgaceae</taxon>
        <taxon>Flammeovirga</taxon>
    </lineage>
</organism>
<dbReference type="EMBL" id="CP076132">
    <property type="protein sequence ID" value="QWG03397.1"/>
    <property type="molecule type" value="Genomic_DNA"/>
</dbReference>
<accession>A0AAX1NBE6</accession>
<dbReference type="KEGG" id="fya:KMW28_07380"/>